<dbReference type="Pfam" id="PF25794">
    <property type="entry name" value="SACS"/>
    <property type="match status" value="1"/>
</dbReference>
<accession>A0A9P9E6M6</accession>
<keyword evidence="4" id="KW-1185">Reference proteome</keyword>
<name>A0A9P9E6M6_9HYPO</name>
<dbReference type="NCBIfam" id="NF047352">
    <property type="entry name" value="P_loop_sacsin"/>
    <property type="match status" value="1"/>
</dbReference>
<feature type="compositionally biased region" description="Acidic residues" evidence="1">
    <location>
        <begin position="1343"/>
        <end position="1365"/>
    </location>
</feature>
<dbReference type="InterPro" id="IPR058210">
    <property type="entry name" value="SACS/Nov_dom"/>
</dbReference>
<reference evidence="3" key="1">
    <citation type="journal article" date="2021" name="Nat. Commun.">
        <title>Genetic determinants of endophytism in the Arabidopsis root mycobiome.</title>
        <authorList>
            <person name="Mesny F."/>
            <person name="Miyauchi S."/>
            <person name="Thiergart T."/>
            <person name="Pickel B."/>
            <person name="Atanasova L."/>
            <person name="Karlsson M."/>
            <person name="Huettel B."/>
            <person name="Barry K.W."/>
            <person name="Haridas S."/>
            <person name="Chen C."/>
            <person name="Bauer D."/>
            <person name="Andreopoulos W."/>
            <person name="Pangilinan J."/>
            <person name="LaButti K."/>
            <person name="Riley R."/>
            <person name="Lipzen A."/>
            <person name="Clum A."/>
            <person name="Drula E."/>
            <person name="Henrissat B."/>
            <person name="Kohler A."/>
            <person name="Grigoriev I.V."/>
            <person name="Martin F.M."/>
            <person name="Hacquard S."/>
        </authorList>
    </citation>
    <scope>NUCLEOTIDE SEQUENCE</scope>
    <source>
        <strain evidence="3">MPI-CAGE-AT-0021</strain>
    </source>
</reference>
<comment type="caution">
    <text evidence="3">The sequence shown here is derived from an EMBL/GenBank/DDBJ whole genome shotgun (WGS) entry which is preliminary data.</text>
</comment>
<dbReference type="EMBL" id="JAGMUU010000019">
    <property type="protein sequence ID" value="KAH7131532.1"/>
    <property type="molecule type" value="Genomic_DNA"/>
</dbReference>
<evidence type="ECO:0000256" key="1">
    <source>
        <dbReference type="SAM" id="MobiDB-lite"/>
    </source>
</evidence>
<proteinExistence type="predicted"/>
<sequence length="1715" mass="195823">MASAQEAEQIVGRLTRKYGFLNEKMMDDIEGFNSDYRREIDENWLAMESAVSHSVKILAKQIYGSGARFVFELLQNAEDNVFTKADARKVLRFISFKMHPNHIIVDCNEDGFTKEDLQAICAVGQSTKSSSHGYIGAKGIGFKSVFIAASRVHIQSGNFSFEFRHNKTDPGIGMVRPIWVNPVETKPGTLTRMTLYLHDQGDPGEIQHLKRIISMQFNELQETCLLFLQKLQQISVEFYDENGELQRSKQFRKHEIDKHRVSLKTTSIIHGEETIQNQIYHITKQTATGLARSDNRELPDTDEARRSSSMAEVVLAFPLTGESKPLVTRKKQDLFAFLPLRKSDYKFLIHSDFDTNANRQDIVTTSRRNLDLRGWIATAFIRAVLQFCEHPTLCYDWPTFLPSLDDSSDAFWSGLDQEIKDLMKKRHVLRSRNRTDLRLINHIFILTSDAKDGDGQPVFEDPARDMFLSPSYSQTAVNILKDYGLQFVTASDLLTLLETDLHSANSKMRGKKTTDEWHSVVARMLSRWFEKKFSIVARLKTLPLFPLRDAEFTSTASGPVYFPATGDIDIPHTLDLRVISRSASKNSDRTTLFRHLGVSEATVGQVRASIFRYFSSNSSRSFKTLKAYLVYLYLTHQPAAHTQEGYAKVQVVCNSWTRKTPHLTDIYLPGTNHAYSPESLLAAQGTAPGLSVEFLYSSNMEDEPDKPNLFHPSWERWLCDSVGIRERLRLLSRNGDALSDAFLYVLEHHPDKFLGLFEHLWLHERSNLLRKRTLRSQIENLSAKHLCGVNFSLKLKETWLPFKNLRDPVKRHMEHPEQFPFLKVEDSDMTQLFGTRWDFLNEYFSVGKDDSMDFLIEILRCVERSCPEPSLSQSQKVFDLYFVIYAKLAVADEPEARRKIRDYFDERGILNLDKKKPGWTHSSACLWVAPADMETFYSLHITYSRRLNDEKMRNIESLFQKTLEIRNASLGDLVAELEFLRDTGCEDQGRMQALYKYLDEDIAPTPDMRAAFEASHLIYHETRQGESGWYKTSDCVWSSETAIRGKAILDECWEGRKLFFVGKLGVKLLTLQMVYDELRQSPESSVGDVKVAILLLNGLLDTEATRLDPEPIRKAKIFPVRYPNGTVVLTSVAVDFAIGDRDKLKAKFQDKISLLDFDLDDVRLLKPLFDWLGFQDRYLSNAVKESTSISSDSGRPISSRNRDLKRKAYYIARPRFKYDQEELYEQLRTMTVMEIDGISSVLKIFQNRQPFQVEVAANEHIDETSEGLKIYVPKGRRAQELCFGSVLPRKLAAWLMRPPVDHIEETVDVDVDAVNALTSILACHQSALDDILDDQGIVQVAFENEDEGRDDEIENGDEDEGEQEQEQQQSDNPLETEDASSEQQMTPTHSSANDSPSPRVGLSDAEPESGFTETVAETLARQSHLSHQPRPGGRDNSSRPALFPHSSQSPSISSPQAPRYLSPTVIAQPESRPSEDAQYLAILNRVIEKARRAAFPSMGAFDMSGLRGALSGGAENAAEHESFDGLDVISRFRSTNQLERDKKVGAAGELYVFELLSKLEMPGWDRANWQSTIRTYVTIHPDYTTMRPWNRRETADLVYIDTAGHFTDTLIGCGYLDHDQWHGARPKYYIEVKTTTGPCDTPFYMSGNQYQLMGRIHYTEDRSEVYIIFRVFWLNSERIGLYVYFDPEQLRQDGQLVFTGQTWSVTPGARTEVDD</sequence>
<evidence type="ECO:0000313" key="3">
    <source>
        <dbReference type="EMBL" id="KAH7131532.1"/>
    </source>
</evidence>
<dbReference type="InterPro" id="IPR052957">
    <property type="entry name" value="Auxin_embryo_med"/>
</dbReference>
<evidence type="ECO:0000313" key="4">
    <source>
        <dbReference type="Proteomes" id="UP000717696"/>
    </source>
</evidence>
<dbReference type="Gene3D" id="3.30.565.10">
    <property type="entry name" value="Histidine kinase-like ATPase, C-terminal domain"/>
    <property type="match status" value="1"/>
</dbReference>
<gene>
    <name evidence="3" type="ORF">B0J13DRAFT_529518</name>
</gene>
<evidence type="ECO:0000259" key="2">
    <source>
        <dbReference type="Pfam" id="PF25794"/>
    </source>
</evidence>
<organism evidence="3 4">
    <name type="scientific">Dactylonectria estremocensis</name>
    <dbReference type="NCBI Taxonomy" id="1079267"/>
    <lineage>
        <taxon>Eukaryota</taxon>
        <taxon>Fungi</taxon>
        <taxon>Dikarya</taxon>
        <taxon>Ascomycota</taxon>
        <taxon>Pezizomycotina</taxon>
        <taxon>Sordariomycetes</taxon>
        <taxon>Hypocreomycetidae</taxon>
        <taxon>Hypocreales</taxon>
        <taxon>Nectriaceae</taxon>
        <taxon>Dactylonectria</taxon>
    </lineage>
</organism>
<dbReference type="PANTHER" id="PTHR32387">
    <property type="entry name" value="WU:FJ29H11"/>
    <property type="match status" value="1"/>
</dbReference>
<protein>
    <recommendedName>
        <fullName evidence="2">Sacsin/Nov domain-containing protein</fullName>
    </recommendedName>
</protein>
<dbReference type="Proteomes" id="UP000717696">
    <property type="component" value="Unassembled WGS sequence"/>
</dbReference>
<feature type="compositionally biased region" description="Low complexity" evidence="1">
    <location>
        <begin position="1446"/>
        <end position="1456"/>
    </location>
</feature>
<dbReference type="OrthoDB" id="1262810at2759"/>
<feature type="domain" description="Sacsin/Nov" evidence="2">
    <location>
        <begin position="63"/>
        <end position="146"/>
    </location>
</feature>
<dbReference type="InterPro" id="IPR036890">
    <property type="entry name" value="HATPase_C_sf"/>
</dbReference>
<dbReference type="PANTHER" id="PTHR32387:SF0">
    <property type="entry name" value="PROTEIN NO VEIN"/>
    <property type="match status" value="1"/>
</dbReference>
<feature type="compositionally biased region" description="Polar residues" evidence="1">
    <location>
        <begin position="1381"/>
        <end position="1396"/>
    </location>
</feature>
<dbReference type="SUPFAM" id="SSF55874">
    <property type="entry name" value="ATPase domain of HSP90 chaperone/DNA topoisomerase II/histidine kinase"/>
    <property type="match status" value="1"/>
</dbReference>
<feature type="region of interest" description="Disordered" evidence="1">
    <location>
        <begin position="1343"/>
        <end position="1458"/>
    </location>
</feature>